<organism evidence="1 2">
    <name type="scientific">Tepidibacter hydrothermalis</name>
    <dbReference type="NCBI Taxonomy" id="3036126"/>
    <lineage>
        <taxon>Bacteria</taxon>
        <taxon>Bacillati</taxon>
        <taxon>Bacillota</taxon>
        <taxon>Clostridia</taxon>
        <taxon>Peptostreptococcales</taxon>
        <taxon>Peptostreptococcaceae</taxon>
        <taxon>Tepidibacter</taxon>
    </lineage>
</organism>
<evidence type="ECO:0000313" key="2">
    <source>
        <dbReference type="Proteomes" id="UP001222800"/>
    </source>
</evidence>
<dbReference type="EMBL" id="CP120733">
    <property type="protein sequence ID" value="WFD11216.1"/>
    <property type="molecule type" value="Genomic_DNA"/>
</dbReference>
<dbReference type="Proteomes" id="UP001222800">
    <property type="component" value="Chromosome"/>
</dbReference>
<protein>
    <submittedName>
        <fullName evidence="1">Uncharacterized protein</fullName>
    </submittedName>
</protein>
<name>A0ABY8EE42_9FIRM</name>
<accession>A0ABY8EE42</accession>
<proteinExistence type="predicted"/>
<dbReference type="RefSeq" id="WP_277733218.1">
    <property type="nucleotide sequence ID" value="NZ_CP120733.1"/>
</dbReference>
<gene>
    <name evidence="1" type="ORF">P4S50_03830</name>
</gene>
<keyword evidence="2" id="KW-1185">Reference proteome</keyword>
<reference evidence="1 2" key="1">
    <citation type="submission" date="2023-03" db="EMBL/GenBank/DDBJ databases">
        <title>Complete genome sequence of Tepidibacter sp. SWIR-1, isolated from a deep-sea hydrothermal vent.</title>
        <authorList>
            <person name="Li X."/>
        </authorList>
    </citation>
    <scope>NUCLEOTIDE SEQUENCE [LARGE SCALE GENOMIC DNA]</scope>
    <source>
        <strain evidence="1 2">SWIR-1</strain>
    </source>
</reference>
<evidence type="ECO:0000313" key="1">
    <source>
        <dbReference type="EMBL" id="WFD11216.1"/>
    </source>
</evidence>
<sequence length="61" mass="7245">MECVYKMYNDILNTTNIDKKYTEKATKLLFIGKKLEMMGGKLTNIHEMNIYIQGRKNRDKL</sequence>